<evidence type="ECO:0008006" key="4">
    <source>
        <dbReference type="Google" id="ProtNLM"/>
    </source>
</evidence>
<dbReference type="OrthoDB" id="19830at2759"/>
<dbReference type="AlphaFoldDB" id="A0A177BDB8"/>
<dbReference type="GO" id="GO:0005739">
    <property type="term" value="C:mitochondrion"/>
    <property type="evidence" value="ECO:0007669"/>
    <property type="project" value="UniProtKB-SubCell"/>
</dbReference>
<evidence type="ECO:0000313" key="3">
    <source>
        <dbReference type="Proteomes" id="UP000078046"/>
    </source>
</evidence>
<organism evidence="2 3">
    <name type="scientific">Intoshia linei</name>
    <dbReference type="NCBI Taxonomy" id="1819745"/>
    <lineage>
        <taxon>Eukaryota</taxon>
        <taxon>Metazoa</taxon>
        <taxon>Spiralia</taxon>
        <taxon>Lophotrochozoa</taxon>
        <taxon>Mesozoa</taxon>
        <taxon>Orthonectida</taxon>
        <taxon>Rhopaluridae</taxon>
        <taxon>Intoshia</taxon>
    </lineage>
</organism>
<gene>
    <name evidence="2" type="ORF">A3Q56_00702</name>
</gene>
<dbReference type="InterPro" id="IPR019266">
    <property type="entry name" value="Ribosomal_mS27"/>
</dbReference>
<evidence type="ECO:0000313" key="2">
    <source>
        <dbReference type="EMBL" id="OAF71531.1"/>
    </source>
</evidence>
<name>A0A177BDB8_9BILA</name>
<dbReference type="PANTHER" id="PTHR21393">
    <property type="entry name" value="MITOCHONDRIAL 28S RIBOSOMAL PROTEIN S27"/>
    <property type="match status" value="1"/>
</dbReference>
<dbReference type="InterPro" id="IPR034913">
    <property type="entry name" value="mS27/PTCD2"/>
</dbReference>
<keyword evidence="3" id="KW-1185">Reference proteome</keyword>
<comment type="caution">
    <text evidence="2">The sequence shown here is derived from an EMBL/GenBank/DDBJ whole genome shotgun (WGS) entry which is preliminary data.</text>
</comment>
<accession>A0A177BDB8</accession>
<proteinExistence type="predicted"/>
<dbReference type="Proteomes" id="UP000078046">
    <property type="component" value="Unassembled WGS sequence"/>
</dbReference>
<dbReference type="PANTHER" id="PTHR21393:SF0">
    <property type="entry name" value="SMALL RIBOSOMAL SUBUNIT PROTEIN MS27"/>
    <property type="match status" value="1"/>
</dbReference>
<protein>
    <recommendedName>
        <fullName evidence="4">28S ribosomal protein S27, mitochondrial</fullName>
    </recommendedName>
</protein>
<comment type="subcellular location">
    <subcellularLocation>
        <location evidence="1">Mitochondrion</location>
    </subcellularLocation>
</comment>
<dbReference type="Pfam" id="PF10037">
    <property type="entry name" value="MRP-S27"/>
    <property type="match status" value="1"/>
</dbReference>
<dbReference type="EMBL" id="LWCA01000043">
    <property type="protein sequence ID" value="OAF71531.1"/>
    <property type="molecule type" value="Genomic_DNA"/>
</dbReference>
<sequence>MRHLNLLKSWKYLNCGFVQKCRNLNTKYLCEDNWKSFNDSVDHYNLDMLSEKVIAKLNKKHSINMAYISLISSKLKDSHHDMSMFFKDVLQKFRKVNASIFTPDYFDYSILRNVYETNNIDLLNEIIDNPKTYGVFLTKHFALILLQQYIDTKDFCNAFYVIKRLLFQDDLFLNKQISSMSMICAIEKSFNLQESENESVVLESKDELDDDDDIEESIAYYRIGYINNHYFDNFFDLDKDDSIIGKCLLELTDKKCKFLIDVNEKSQVYDNAYSSLRLLGLSLNEQFEQAISFLQEIENDATCIDVHSLNCFTKTITAFKSVETDPTLGKSKGELVYEDCLPFLLHDEKQSLLDKFEKIMNNLKKKNCIDEKNSNISNLLQYLYKNYECNLDNLIESHSDFIKSAESDRIIALHKSIEYEKMNQSKEKIILDLLNMRDKEEKLRYFKNVKDIDMLVANLPSWRVEYFDQDYAKLKDNKD</sequence>
<reference evidence="2 3" key="1">
    <citation type="submission" date="2016-04" db="EMBL/GenBank/DDBJ databases">
        <title>The genome of Intoshia linei affirms orthonectids as highly simplified spiralians.</title>
        <authorList>
            <person name="Mikhailov K.V."/>
            <person name="Slusarev G.S."/>
            <person name="Nikitin M.A."/>
            <person name="Logacheva M.D."/>
            <person name="Penin A."/>
            <person name="Aleoshin V."/>
            <person name="Panchin Y.V."/>
        </authorList>
    </citation>
    <scope>NUCLEOTIDE SEQUENCE [LARGE SCALE GENOMIC DNA]</scope>
    <source>
        <strain evidence="2">Intl2013</strain>
        <tissue evidence="2">Whole animal</tissue>
    </source>
</reference>
<evidence type="ECO:0000256" key="1">
    <source>
        <dbReference type="ARBA" id="ARBA00004173"/>
    </source>
</evidence>